<sequence length="552" mass="60667">MPNKLKLWSYLAIGAFQISLSASLLGYWAKKAVGAENIILNYGALEFSVSVDSLETYATTGELEGSLKSYAGFLTPEQLEQLKVGLITNADFSHLAIAQFLYSYQGETILDRVSKVIKTQARQPGFYAVRAALILAAANEEEGGLTPLNVLKSFPTNTLRIDSRQGFELFKNLSRVVQKNNQGIAAVEQTARQERQNKATATPGVRDLNLLIPGKYRYKKQALIMKDVKRKYPSGKIRDRIFPVDLYLPKTKTPQHLPLIVISHGLGSDLTTFAYLAKHLASHGFAVAVPEHPGSSASQIESLLTGLDSDVTPPQELIDRPLDIQFLLDKLAQDYSSEIDTNNVGIIGQSFGAYTALAIAGAELNWSTLEKDCDNIQNSWNLSLLIQCLALQIPDADAEIELQDRRIKAAIAINPLTSSIFGQKNISKIDIPITIVSGSSDPITPALSEQIIPFTWLNNPEKYLVLLKKGTHFSTLNESAGSIPVPEKAIGPDPKIAQAYIKQLGLAFFGTYIQKKAKYSSYLNAEYGDVISKRKMPLSLIESLDPELLKLK</sequence>
<keyword evidence="2" id="KW-0442">Lipid degradation</keyword>
<evidence type="ECO:0000313" key="7">
    <source>
        <dbReference type="Proteomes" id="UP000729733"/>
    </source>
</evidence>
<feature type="domain" description="DUF1400" evidence="5">
    <location>
        <begin position="35"/>
        <end position="162"/>
    </location>
</feature>
<name>A0A964BW95_9CYAN</name>
<organism evidence="6 7">
    <name type="scientific">Waterburya agarophytonicola KI4</name>
    <dbReference type="NCBI Taxonomy" id="2874699"/>
    <lineage>
        <taxon>Bacteria</taxon>
        <taxon>Bacillati</taxon>
        <taxon>Cyanobacteriota</taxon>
        <taxon>Cyanophyceae</taxon>
        <taxon>Pleurocapsales</taxon>
        <taxon>Hyellaceae</taxon>
        <taxon>Waterburya</taxon>
        <taxon>Waterburya agarophytonicola</taxon>
    </lineage>
</organism>
<accession>A0A964BW95</accession>
<dbReference type="RefSeq" id="WP_229641861.1">
    <property type="nucleotide sequence ID" value="NZ_JADWDC010000054.1"/>
</dbReference>
<dbReference type="InterPro" id="IPR029058">
    <property type="entry name" value="AB_hydrolase_fold"/>
</dbReference>
<reference evidence="6" key="1">
    <citation type="journal article" date="2021" name="Antonie Van Leeuwenhoek">
        <title>Draft genome and description of Waterburya agarophytonicola gen. nov. sp. nov. (Pleurocapsales, Cyanobacteria): a seaweed symbiont.</title>
        <authorList>
            <person name="Bonthond G."/>
            <person name="Shalygin S."/>
            <person name="Bayer T."/>
            <person name="Weinberger F."/>
        </authorList>
    </citation>
    <scope>NUCLEOTIDE SEQUENCE</scope>
    <source>
        <strain evidence="6">KI4</strain>
    </source>
</reference>
<evidence type="ECO:0000256" key="3">
    <source>
        <dbReference type="ARBA" id="ARBA00023098"/>
    </source>
</evidence>
<evidence type="ECO:0000256" key="4">
    <source>
        <dbReference type="SAM" id="Phobius"/>
    </source>
</evidence>
<comment type="caution">
    <text evidence="6">The sequence shown here is derived from an EMBL/GenBank/DDBJ whole genome shotgun (WGS) entry which is preliminary data.</text>
</comment>
<dbReference type="EMBL" id="JADWDC010000054">
    <property type="protein sequence ID" value="MCC0178760.1"/>
    <property type="molecule type" value="Genomic_DNA"/>
</dbReference>
<dbReference type="GO" id="GO:0003847">
    <property type="term" value="F:1-alkyl-2-acetylglycerophosphocholine esterase activity"/>
    <property type="evidence" value="ECO:0007669"/>
    <property type="project" value="TreeGrafter"/>
</dbReference>
<protein>
    <submittedName>
        <fullName evidence="6">Alpha/beta hydrolase</fullName>
    </submittedName>
</protein>
<dbReference type="PANTHER" id="PTHR10272">
    <property type="entry name" value="PLATELET-ACTIVATING FACTOR ACETYLHYDROLASE"/>
    <property type="match status" value="1"/>
</dbReference>
<keyword evidence="4" id="KW-0812">Transmembrane</keyword>
<proteinExistence type="predicted"/>
<dbReference type="Proteomes" id="UP000729733">
    <property type="component" value="Unassembled WGS sequence"/>
</dbReference>
<dbReference type="Pfam" id="PF07176">
    <property type="entry name" value="DUF1400"/>
    <property type="match status" value="1"/>
</dbReference>
<feature type="transmembrane region" description="Helical" evidence="4">
    <location>
        <begin position="7"/>
        <end position="29"/>
    </location>
</feature>
<keyword evidence="4" id="KW-1133">Transmembrane helix</keyword>
<keyword evidence="4" id="KW-0472">Membrane</keyword>
<gene>
    <name evidence="6" type="ORF">I4641_17455</name>
</gene>
<dbReference type="PANTHER" id="PTHR10272:SF13">
    <property type="entry name" value="POLY(ETHYLENE TEREPHTHALATE) HYDROLASE"/>
    <property type="match status" value="1"/>
</dbReference>
<keyword evidence="1 6" id="KW-0378">Hydrolase</keyword>
<dbReference type="SUPFAM" id="SSF53474">
    <property type="entry name" value="alpha/beta-Hydrolases"/>
    <property type="match status" value="1"/>
</dbReference>
<dbReference type="InterPro" id="IPR010802">
    <property type="entry name" value="DUF1400"/>
</dbReference>
<dbReference type="GO" id="GO:0016042">
    <property type="term" value="P:lipid catabolic process"/>
    <property type="evidence" value="ECO:0007669"/>
    <property type="project" value="UniProtKB-KW"/>
</dbReference>
<evidence type="ECO:0000259" key="5">
    <source>
        <dbReference type="Pfam" id="PF07176"/>
    </source>
</evidence>
<evidence type="ECO:0000256" key="1">
    <source>
        <dbReference type="ARBA" id="ARBA00022801"/>
    </source>
</evidence>
<keyword evidence="7" id="KW-1185">Reference proteome</keyword>
<evidence type="ECO:0000256" key="2">
    <source>
        <dbReference type="ARBA" id="ARBA00022963"/>
    </source>
</evidence>
<dbReference type="Gene3D" id="3.40.50.1820">
    <property type="entry name" value="alpha/beta hydrolase"/>
    <property type="match status" value="1"/>
</dbReference>
<dbReference type="AlphaFoldDB" id="A0A964BW95"/>
<dbReference type="Pfam" id="PF03403">
    <property type="entry name" value="PAF-AH_p_II"/>
    <property type="match status" value="1"/>
</dbReference>
<keyword evidence="3" id="KW-0443">Lipid metabolism</keyword>
<evidence type="ECO:0000313" key="6">
    <source>
        <dbReference type="EMBL" id="MCC0178760.1"/>
    </source>
</evidence>